<gene>
    <name evidence="1" type="ORF">LEP1GSC103_3984</name>
</gene>
<sequence>MQIGVESATLRLFLHFSFLRYELETQKIPQRHAILSYIRFVEKFNGGD</sequence>
<protein>
    <submittedName>
        <fullName evidence="1">Uncharacterized protein</fullName>
    </submittedName>
</protein>
<evidence type="ECO:0000313" key="1">
    <source>
        <dbReference type="EMBL" id="EPG59185.1"/>
    </source>
</evidence>
<dbReference type="AlphaFoldDB" id="A0AAV3JET6"/>
<organism evidence="1 2">
    <name type="scientific">Leptospira borgpetersenii serovar Javanica str. UI 09931</name>
    <dbReference type="NCBI Taxonomy" id="1049767"/>
    <lineage>
        <taxon>Bacteria</taxon>
        <taxon>Pseudomonadati</taxon>
        <taxon>Spirochaetota</taxon>
        <taxon>Spirochaetia</taxon>
        <taxon>Leptospirales</taxon>
        <taxon>Leptospiraceae</taxon>
        <taxon>Leptospira</taxon>
    </lineage>
</organism>
<proteinExistence type="predicted"/>
<evidence type="ECO:0000313" key="2">
    <source>
        <dbReference type="Proteomes" id="UP000014570"/>
    </source>
</evidence>
<accession>A0AAV3JET6</accession>
<reference evidence="1 2" key="1">
    <citation type="submission" date="2013-04" db="EMBL/GenBank/DDBJ databases">
        <authorList>
            <person name="Harkins D.M."/>
            <person name="Durkin A.S."/>
            <person name="Brinkac L.M."/>
            <person name="Haft D.H."/>
            <person name="Selengut J.D."/>
            <person name="Sanka R."/>
            <person name="DePew J."/>
            <person name="Purushe J."/>
            <person name="Chanthongthip A."/>
            <person name="Lattana O."/>
            <person name="Phetsouvanh R."/>
            <person name="Newton P.N."/>
            <person name="Vinetz J.M."/>
            <person name="Sutton G.G."/>
            <person name="Nierman W.C."/>
            <person name="Fouts D.E."/>
        </authorList>
    </citation>
    <scope>NUCLEOTIDE SEQUENCE [LARGE SCALE GENOMIC DNA]</scope>
    <source>
        <strain evidence="1 2">UI 09931</strain>
    </source>
</reference>
<name>A0AAV3JET6_LEPBO</name>
<comment type="caution">
    <text evidence="1">The sequence shown here is derived from an EMBL/GenBank/DDBJ whole genome shotgun (WGS) entry which is preliminary data.</text>
</comment>
<dbReference type="Proteomes" id="UP000014570">
    <property type="component" value="Unassembled WGS sequence"/>
</dbReference>
<dbReference type="EMBL" id="AHNP02000003">
    <property type="protein sequence ID" value="EPG59185.1"/>
    <property type="molecule type" value="Genomic_DNA"/>
</dbReference>